<keyword evidence="2" id="KW-1185">Reference proteome</keyword>
<dbReference type="GO" id="GO:0005507">
    <property type="term" value="F:copper ion binding"/>
    <property type="evidence" value="ECO:0007669"/>
    <property type="project" value="TreeGrafter"/>
</dbReference>
<dbReference type="GO" id="GO:0042421">
    <property type="term" value="P:norepinephrine biosynthetic process"/>
    <property type="evidence" value="ECO:0007669"/>
    <property type="project" value="TreeGrafter"/>
</dbReference>
<dbReference type="InterPro" id="IPR000945">
    <property type="entry name" value="DBH-like"/>
</dbReference>
<sequence>MGLTVDWKEQIVEFTVYFSPSNLSAVLIGFSDHGKFEGNDFCIYQIKSGKLVDGWLDQHLFLHKDIKQDCHLMSAKINKNDYFRLQRKFATCDPRDFRFDNGTTNIILAASPRKDAKSLKDMIYEMRYTKLLTIGLKNTENKVNLNFQR</sequence>
<dbReference type="InterPro" id="IPR005018">
    <property type="entry name" value="DOMON_domain"/>
</dbReference>
<dbReference type="Proteomes" id="UP000095281">
    <property type="component" value="Unplaced"/>
</dbReference>
<dbReference type="GO" id="GO:0005615">
    <property type="term" value="C:extracellular space"/>
    <property type="evidence" value="ECO:0007669"/>
    <property type="project" value="TreeGrafter"/>
</dbReference>
<dbReference type="InterPro" id="IPR045266">
    <property type="entry name" value="DOH_DOMON"/>
</dbReference>
<dbReference type="AlphaFoldDB" id="A0A1I8BC84"/>
<dbReference type="WBParaSite" id="MhA1_Contig1832.frz3.gene4">
    <property type="protein sequence ID" value="MhA1_Contig1832.frz3.gene4"/>
    <property type="gene ID" value="MhA1_Contig1832.frz3.gene4"/>
</dbReference>
<reference evidence="3" key="1">
    <citation type="submission" date="2016-11" db="UniProtKB">
        <authorList>
            <consortium name="WormBaseParasite"/>
        </authorList>
    </citation>
    <scope>IDENTIFICATION</scope>
</reference>
<feature type="domain" description="DOMON" evidence="1">
    <location>
        <begin position="25"/>
        <end position="111"/>
    </location>
</feature>
<name>A0A1I8BC84_MELHA</name>
<dbReference type="PANTHER" id="PTHR10157:SF23">
    <property type="entry name" value="MOXD1 HOMOLOG 1"/>
    <property type="match status" value="1"/>
</dbReference>
<dbReference type="Pfam" id="PF03351">
    <property type="entry name" value="DOMON"/>
    <property type="match status" value="1"/>
</dbReference>
<dbReference type="GO" id="GO:0030667">
    <property type="term" value="C:secretory granule membrane"/>
    <property type="evidence" value="ECO:0007669"/>
    <property type="project" value="TreeGrafter"/>
</dbReference>
<proteinExistence type="predicted"/>
<dbReference type="CDD" id="cd09631">
    <property type="entry name" value="DOMON_DOH"/>
    <property type="match status" value="1"/>
</dbReference>
<dbReference type="PANTHER" id="PTHR10157">
    <property type="entry name" value="DOPAMINE BETA HYDROXYLASE RELATED"/>
    <property type="match status" value="1"/>
</dbReference>
<dbReference type="GO" id="GO:0042420">
    <property type="term" value="P:dopamine catabolic process"/>
    <property type="evidence" value="ECO:0007669"/>
    <property type="project" value="TreeGrafter"/>
</dbReference>
<evidence type="ECO:0000313" key="2">
    <source>
        <dbReference type="Proteomes" id="UP000095281"/>
    </source>
</evidence>
<evidence type="ECO:0000259" key="1">
    <source>
        <dbReference type="SMART" id="SM00664"/>
    </source>
</evidence>
<organism evidence="2 3">
    <name type="scientific">Meloidogyne hapla</name>
    <name type="common">Root-knot nematode worm</name>
    <dbReference type="NCBI Taxonomy" id="6305"/>
    <lineage>
        <taxon>Eukaryota</taxon>
        <taxon>Metazoa</taxon>
        <taxon>Ecdysozoa</taxon>
        <taxon>Nematoda</taxon>
        <taxon>Chromadorea</taxon>
        <taxon>Rhabditida</taxon>
        <taxon>Tylenchina</taxon>
        <taxon>Tylenchomorpha</taxon>
        <taxon>Tylenchoidea</taxon>
        <taxon>Meloidogynidae</taxon>
        <taxon>Meloidogyninae</taxon>
        <taxon>Meloidogyne</taxon>
    </lineage>
</organism>
<protein>
    <submittedName>
        <fullName evidence="3">DOMON domain-containing protein</fullName>
    </submittedName>
</protein>
<dbReference type="SMART" id="SM00664">
    <property type="entry name" value="DoH"/>
    <property type="match status" value="1"/>
</dbReference>
<dbReference type="GO" id="GO:0004500">
    <property type="term" value="F:dopamine beta-monooxygenase activity"/>
    <property type="evidence" value="ECO:0007669"/>
    <property type="project" value="InterPro"/>
</dbReference>
<dbReference type="GO" id="GO:0006589">
    <property type="term" value="P:octopamine biosynthetic process"/>
    <property type="evidence" value="ECO:0007669"/>
    <property type="project" value="TreeGrafter"/>
</dbReference>
<evidence type="ECO:0000313" key="3">
    <source>
        <dbReference type="WBParaSite" id="MhA1_Contig1832.frz3.gene4"/>
    </source>
</evidence>
<accession>A0A1I8BC84</accession>